<dbReference type="Proteomes" id="UP001210528">
    <property type="component" value="Unassembled WGS sequence"/>
</dbReference>
<comment type="caution">
    <text evidence="1">The sequence shown here is derived from an EMBL/GenBank/DDBJ whole genome shotgun (WGS) entry which is preliminary data.</text>
</comment>
<name>A0ABT4Z8S2_HALEZ</name>
<accession>A0ABT4Z8S2</accession>
<keyword evidence="2" id="KW-1185">Reference proteome</keyword>
<proteinExistence type="predicted"/>
<evidence type="ECO:0000313" key="2">
    <source>
        <dbReference type="Proteomes" id="UP001210528"/>
    </source>
</evidence>
<protein>
    <submittedName>
        <fullName evidence="1">Uncharacterized protein</fullName>
    </submittedName>
</protein>
<gene>
    <name evidence="1" type="ORF">PM085_20430</name>
</gene>
<sequence>MIRDEESLSCTDWTSSFLPKDALISRRYHAVSRLTKDGWADNWADTASYLYFFVVYTVEDSIEREVGKLVTTAGTVDDVIDEWTLRNHDS</sequence>
<reference evidence="1 2" key="1">
    <citation type="submission" date="2023-01" db="EMBL/GenBank/DDBJ databases">
        <title>Halorubrum ezzemoulense from Santa Pola, Spain.</title>
        <authorList>
            <person name="Feng Y."/>
            <person name="Louyakis A.S."/>
            <person name="Gogarten J.P."/>
        </authorList>
    </citation>
    <scope>NUCLEOTIDE SEQUENCE [LARGE SCALE GENOMIC DNA]</scope>
    <source>
        <strain evidence="1 2">AMM015</strain>
    </source>
</reference>
<evidence type="ECO:0000313" key="1">
    <source>
        <dbReference type="EMBL" id="MDB2294568.1"/>
    </source>
</evidence>
<dbReference type="EMBL" id="JAQLUK010000195">
    <property type="protein sequence ID" value="MDB2294568.1"/>
    <property type="molecule type" value="Genomic_DNA"/>
</dbReference>
<organism evidence="1 2">
    <name type="scientific">Halorubrum ezzemoulense</name>
    <name type="common">Halorubrum chaoviator</name>
    <dbReference type="NCBI Taxonomy" id="337243"/>
    <lineage>
        <taxon>Archaea</taxon>
        <taxon>Methanobacteriati</taxon>
        <taxon>Methanobacteriota</taxon>
        <taxon>Stenosarchaea group</taxon>
        <taxon>Halobacteria</taxon>
        <taxon>Halobacteriales</taxon>
        <taxon>Haloferacaceae</taxon>
        <taxon>Halorubrum</taxon>
    </lineage>
</organism>